<dbReference type="PANTHER" id="PTHR17357">
    <property type="entry name" value="GM2 GANGLIOSIDE ACTIVATOR PROTEIN"/>
    <property type="match status" value="1"/>
</dbReference>
<accession>A0A7R8CYS4</accession>
<keyword evidence="1 2" id="KW-0732">Signal</keyword>
<reference evidence="4" key="1">
    <citation type="submission" date="2021-02" db="EMBL/GenBank/DDBJ databases">
        <authorList>
            <person name="Bekaert M."/>
        </authorList>
    </citation>
    <scope>NUCLEOTIDE SEQUENCE</scope>
    <source>
        <strain evidence="4">IoA-00</strain>
    </source>
</reference>
<dbReference type="GO" id="GO:0005319">
    <property type="term" value="F:lipid transporter activity"/>
    <property type="evidence" value="ECO:0007669"/>
    <property type="project" value="TreeGrafter"/>
</dbReference>
<dbReference type="GO" id="GO:0008047">
    <property type="term" value="F:enzyme activator activity"/>
    <property type="evidence" value="ECO:0007669"/>
    <property type="project" value="InterPro"/>
</dbReference>
<feature type="signal peptide" evidence="2">
    <location>
        <begin position="1"/>
        <end position="16"/>
    </location>
</feature>
<evidence type="ECO:0000313" key="3">
    <source>
        <dbReference type="EMBL" id="CAF2970879.1"/>
    </source>
</evidence>
<dbReference type="SUPFAM" id="SSF63707">
    <property type="entry name" value="Ganglioside M2 (gm2) activator"/>
    <property type="match status" value="1"/>
</dbReference>
<dbReference type="Gene3D" id="2.70.220.10">
    <property type="entry name" value="Ganglioside GM2 activator"/>
    <property type="match status" value="1"/>
</dbReference>
<sequence>MKFIAVLGLLIAGASALSVEIPWDTCVEDSAATLVTDFTPYPVRIVSGEQLSTKLVLNVLKEIDGDLEVELKMAKKGALFNIPIPCIEISEGFFLGSCKYKVAELLEKYGELLCPDFVPEGQECSLPIKPGTFGGEGSLTLPNIPNAIANLAKGKIIVSANIVKDGSESVACISGVIELTNK</sequence>
<dbReference type="GO" id="GO:0006689">
    <property type="term" value="P:ganglioside catabolic process"/>
    <property type="evidence" value="ECO:0007669"/>
    <property type="project" value="InterPro"/>
</dbReference>
<evidence type="ECO:0000313" key="4">
    <source>
        <dbReference type="EMBL" id="CAF2971169.1"/>
    </source>
</evidence>
<dbReference type="EMBL" id="HG994585">
    <property type="protein sequence ID" value="CAF2971180.1"/>
    <property type="molecule type" value="Genomic_DNA"/>
</dbReference>
<evidence type="ECO:0000313" key="5">
    <source>
        <dbReference type="EMBL" id="CAF2971180.1"/>
    </source>
</evidence>
<feature type="chain" id="PRO_5033914969" evidence="2">
    <location>
        <begin position="17"/>
        <end position="182"/>
    </location>
</feature>
<evidence type="ECO:0000256" key="1">
    <source>
        <dbReference type="ARBA" id="ARBA00022729"/>
    </source>
</evidence>
<dbReference type="GO" id="GO:0009898">
    <property type="term" value="C:cytoplasmic side of plasma membrane"/>
    <property type="evidence" value="ECO:0007669"/>
    <property type="project" value="TreeGrafter"/>
</dbReference>
<dbReference type="PANTHER" id="PTHR17357:SF0">
    <property type="entry name" value="GANGLIOSIDE GM2 ACTIVATOR"/>
    <property type="match status" value="1"/>
</dbReference>
<dbReference type="Proteomes" id="UP000675881">
    <property type="component" value="Chromosome 6"/>
</dbReference>
<dbReference type="EMBL" id="HG994585">
    <property type="protein sequence ID" value="CAF2971169.1"/>
    <property type="molecule type" value="Genomic_DNA"/>
</dbReference>
<dbReference type="EMBL" id="HG994585">
    <property type="protein sequence ID" value="CAF2970879.1"/>
    <property type="molecule type" value="Genomic_DNA"/>
</dbReference>
<protein>
    <submittedName>
        <fullName evidence="4">(salmon louse) hypothetical protein</fullName>
    </submittedName>
</protein>
<proteinExistence type="predicted"/>
<evidence type="ECO:0000256" key="2">
    <source>
        <dbReference type="SAM" id="SignalP"/>
    </source>
</evidence>
<name>A0A7R8CYS4_LEPSM</name>
<dbReference type="AlphaFoldDB" id="A0A7R8CYS4"/>
<organism evidence="4 6">
    <name type="scientific">Lepeophtheirus salmonis</name>
    <name type="common">Salmon louse</name>
    <name type="synonym">Caligus salmonis</name>
    <dbReference type="NCBI Taxonomy" id="72036"/>
    <lineage>
        <taxon>Eukaryota</taxon>
        <taxon>Metazoa</taxon>
        <taxon>Ecdysozoa</taxon>
        <taxon>Arthropoda</taxon>
        <taxon>Crustacea</taxon>
        <taxon>Multicrustacea</taxon>
        <taxon>Hexanauplia</taxon>
        <taxon>Copepoda</taxon>
        <taxon>Siphonostomatoida</taxon>
        <taxon>Caligidae</taxon>
        <taxon>Lepeophtheirus</taxon>
    </lineage>
</organism>
<gene>
    <name evidence="3" type="ORF">LSAA_11747</name>
    <name evidence="4" type="ORF">LSAA_11775</name>
    <name evidence="5" type="ORF">LSAA_12025</name>
</gene>
<dbReference type="InterPro" id="IPR036846">
    <property type="entry name" value="GM2-AP_sf"/>
</dbReference>
<dbReference type="InterPro" id="IPR028996">
    <property type="entry name" value="GM2-AP"/>
</dbReference>
<keyword evidence="6" id="KW-1185">Reference proteome</keyword>
<evidence type="ECO:0000313" key="6">
    <source>
        <dbReference type="Proteomes" id="UP000675881"/>
    </source>
</evidence>